<feature type="transmembrane region" description="Helical" evidence="1">
    <location>
        <begin position="53"/>
        <end position="71"/>
    </location>
</feature>
<organism evidence="2 3">
    <name type="scientific">Streptomyces ficellus</name>
    <dbReference type="NCBI Taxonomy" id="1977088"/>
    <lineage>
        <taxon>Bacteria</taxon>
        <taxon>Bacillati</taxon>
        <taxon>Actinomycetota</taxon>
        <taxon>Actinomycetes</taxon>
        <taxon>Kitasatosporales</taxon>
        <taxon>Streptomycetaceae</taxon>
        <taxon>Streptomyces</taxon>
    </lineage>
</organism>
<feature type="transmembrane region" description="Helical" evidence="1">
    <location>
        <begin position="149"/>
        <end position="169"/>
    </location>
</feature>
<feature type="transmembrane region" description="Helical" evidence="1">
    <location>
        <begin position="124"/>
        <end position="142"/>
    </location>
</feature>
<name>A0A6I6FFG0_9ACTN</name>
<dbReference type="EMBL" id="CP034279">
    <property type="protein sequence ID" value="QGV77299.1"/>
    <property type="molecule type" value="Genomic_DNA"/>
</dbReference>
<keyword evidence="1" id="KW-0812">Transmembrane</keyword>
<dbReference type="KEGG" id="sfic:EIZ62_02785"/>
<evidence type="ECO:0000313" key="3">
    <source>
        <dbReference type="Proteomes" id="UP000422572"/>
    </source>
</evidence>
<dbReference type="InterPro" id="IPR011701">
    <property type="entry name" value="MFS"/>
</dbReference>
<accession>A0A6I6FFG0</accession>
<proteinExistence type="predicted"/>
<dbReference type="Pfam" id="PF07690">
    <property type="entry name" value="MFS_1"/>
    <property type="match status" value="1"/>
</dbReference>
<dbReference type="PANTHER" id="PTHR23542">
    <property type="match status" value="1"/>
</dbReference>
<keyword evidence="3" id="KW-1185">Reference proteome</keyword>
<dbReference type="PANTHER" id="PTHR23542:SF1">
    <property type="entry name" value="MAJOR FACILITATOR SUPERFAMILY (MFS) PROFILE DOMAIN-CONTAINING PROTEIN"/>
    <property type="match status" value="1"/>
</dbReference>
<dbReference type="SUPFAM" id="SSF103473">
    <property type="entry name" value="MFS general substrate transporter"/>
    <property type="match status" value="1"/>
</dbReference>
<dbReference type="AlphaFoldDB" id="A0A6I6FFG0"/>
<dbReference type="Proteomes" id="UP000422572">
    <property type="component" value="Chromosome"/>
</dbReference>
<feature type="transmembrane region" description="Helical" evidence="1">
    <location>
        <begin position="189"/>
        <end position="208"/>
    </location>
</feature>
<protein>
    <submittedName>
        <fullName evidence="2">MFS transporter</fullName>
    </submittedName>
</protein>
<dbReference type="OrthoDB" id="9180256at2"/>
<dbReference type="Gene3D" id="1.20.1250.20">
    <property type="entry name" value="MFS general substrate transporter like domains"/>
    <property type="match status" value="1"/>
</dbReference>
<evidence type="ECO:0000256" key="1">
    <source>
        <dbReference type="SAM" id="Phobius"/>
    </source>
</evidence>
<gene>
    <name evidence="2" type="ORF">EIZ62_02785</name>
</gene>
<evidence type="ECO:0000313" key="2">
    <source>
        <dbReference type="EMBL" id="QGV77299.1"/>
    </source>
</evidence>
<keyword evidence="1" id="KW-1133">Transmembrane helix</keyword>
<keyword evidence="1" id="KW-0472">Membrane</keyword>
<feature type="transmembrane region" description="Helical" evidence="1">
    <location>
        <begin position="78"/>
        <end position="97"/>
    </location>
</feature>
<sequence length="223" mass="22779">MSMIGISVVIMLSERRGSYALAGAVAATFALATAMLGPLVARAIDRRGQRAVGLPALLVSTLALAGLLVCTRSGHSDVLLFGCALLAGVLPSMGSLVRARWAGTCTDDRRVHTAHSFESVADEVIYVVGPVLAVTLATELFPEAGLFGALLLSVTGTLLFLGVGAVFGATEVVTIAFAEAHGDTSAAGYLLAVNALGGCLGGLAFGALDRKSAPNRQFLFGYP</sequence>
<dbReference type="InterPro" id="IPR036259">
    <property type="entry name" value="MFS_trans_sf"/>
</dbReference>
<reference evidence="2 3" key="1">
    <citation type="submission" date="2018-12" db="EMBL/GenBank/DDBJ databases">
        <title>Complete genome sequence of Streptomyces ficellus NRRL8067, the producer of ficellomycin, feldamycin and nojirimycin.</title>
        <authorList>
            <person name="Zhang H."/>
            <person name="Yue R."/>
            <person name="Liu Y."/>
            <person name="Li M."/>
            <person name="Mu H."/>
            <person name="Zhang J."/>
        </authorList>
    </citation>
    <scope>NUCLEOTIDE SEQUENCE [LARGE SCALE GENOMIC DNA]</scope>
    <source>
        <strain evidence="2 3">NRRL 8067</strain>
    </source>
</reference>
<dbReference type="GO" id="GO:0022857">
    <property type="term" value="F:transmembrane transporter activity"/>
    <property type="evidence" value="ECO:0007669"/>
    <property type="project" value="InterPro"/>
</dbReference>